<dbReference type="SMART" id="SM00829">
    <property type="entry name" value="PKS_ER"/>
    <property type="match status" value="1"/>
</dbReference>
<dbReference type="GO" id="GO:0070402">
    <property type="term" value="F:NADPH binding"/>
    <property type="evidence" value="ECO:0007669"/>
    <property type="project" value="TreeGrafter"/>
</dbReference>
<proteinExistence type="predicted"/>
<sequence>MFRVVAHRFGDPAQVLSCEPLPRPEPEAGGVVVRMLASPINPSDLITVSGAYRHRTTLPFVPGFEGVGVVDQRDETVTGLRVGQRVLPLGAAGGWQAFKATPAGWCVPVPDDLTDDQAAAAYINPLTARLMLRAVTPAAGALVGVNAAGSAIGRMLLRMIHAAGACAIAVVRSARARQSLEGEPAAAILIQGAPLPPLDGGFDAVGGVPGTEMALAIKPGGILVHYGLLSGTPLPAQLGQRIPAVLRPFWLRQWVHSASREELGEVMARVFDDIRAGTATTDIEARYALTELRAALAHNGRAGRRGKILLAPAQT</sequence>
<keyword evidence="2" id="KW-0560">Oxidoreductase</keyword>
<dbReference type="PANTHER" id="PTHR48106:SF2">
    <property type="entry name" value="ZN2+-BINDING DEHYDROGENASE"/>
    <property type="match status" value="1"/>
</dbReference>
<gene>
    <name evidence="4" type="ORF">RGI145_14625</name>
</gene>
<keyword evidence="1" id="KW-0521">NADP</keyword>
<dbReference type="GO" id="GO:0016651">
    <property type="term" value="F:oxidoreductase activity, acting on NAD(P)H"/>
    <property type="evidence" value="ECO:0007669"/>
    <property type="project" value="TreeGrafter"/>
</dbReference>
<evidence type="ECO:0000256" key="2">
    <source>
        <dbReference type="ARBA" id="ARBA00023002"/>
    </source>
</evidence>
<dbReference type="InterPro" id="IPR013154">
    <property type="entry name" value="ADH-like_N"/>
</dbReference>
<dbReference type="STRING" id="257708.RGI145_14625"/>
<name>A0A1L7AH86_9PROT</name>
<evidence type="ECO:0000313" key="5">
    <source>
        <dbReference type="Proteomes" id="UP000185494"/>
    </source>
</evidence>
<dbReference type="SUPFAM" id="SSF50129">
    <property type="entry name" value="GroES-like"/>
    <property type="match status" value="1"/>
</dbReference>
<dbReference type="AlphaFoldDB" id="A0A1L7AH86"/>
<dbReference type="Pfam" id="PF08240">
    <property type="entry name" value="ADH_N"/>
    <property type="match status" value="1"/>
</dbReference>
<dbReference type="Proteomes" id="UP000185494">
    <property type="component" value="Chromosome 1"/>
</dbReference>
<dbReference type="CDD" id="cd05282">
    <property type="entry name" value="ETR_like"/>
    <property type="match status" value="1"/>
</dbReference>
<evidence type="ECO:0000313" key="4">
    <source>
        <dbReference type="EMBL" id="APT58158.1"/>
    </source>
</evidence>
<accession>A0A1L7AH86</accession>
<dbReference type="InterPro" id="IPR020843">
    <property type="entry name" value="ER"/>
</dbReference>
<dbReference type="KEGG" id="rgi:RGI145_14625"/>
<dbReference type="SUPFAM" id="SSF51735">
    <property type="entry name" value="NAD(P)-binding Rossmann-fold domains"/>
    <property type="match status" value="1"/>
</dbReference>
<evidence type="ECO:0000259" key="3">
    <source>
        <dbReference type="SMART" id="SM00829"/>
    </source>
</evidence>
<dbReference type="EMBL" id="CP015583">
    <property type="protein sequence ID" value="APT58158.1"/>
    <property type="molecule type" value="Genomic_DNA"/>
</dbReference>
<evidence type="ECO:0000256" key="1">
    <source>
        <dbReference type="ARBA" id="ARBA00022857"/>
    </source>
</evidence>
<protein>
    <recommendedName>
        <fullName evidence="3">Enoyl reductase (ER) domain-containing protein</fullName>
    </recommendedName>
</protein>
<feature type="domain" description="Enoyl reductase (ER)" evidence="3">
    <location>
        <begin position="10"/>
        <end position="310"/>
    </location>
</feature>
<dbReference type="InterPro" id="IPR011032">
    <property type="entry name" value="GroES-like_sf"/>
</dbReference>
<dbReference type="InterPro" id="IPR036291">
    <property type="entry name" value="NAD(P)-bd_dom_sf"/>
</dbReference>
<reference evidence="4 5" key="1">
    <citation type="submission" date="2016-05" db="EMBL/GenBank/DDBJ databases">
        <title>Complete Genome and Methylome Analysis of Psychrotrophic Bacterial Isolates from Antarctic Lake Untersee.</title>
        <authorList>
            <person name="Fomenkov A."/>
            <person name="Akimov V.N."/>
            <person name="Vasilyeva L.V."/>
            <person name="Andersen D."/>
            <person name="Vincze T."/>
            <person name="Roberts R.J."/>
        </authorList>
    </citation>
    <scope>NUCLEOTIDE SEQUENCE [LARGE SCALE GENOMIC DNA]</scope>
    <source>
        <strain evidence="4 5">U14-5</strain>
    </source>
</reference>
<dbReference type="PANTHER" id="PTHR48106">
    <property type="entry name" value="QUINONE OXIDOREDUCTASE PIG3-RELATED"/>
    <property type="match status" value="1"/>
</dbReference>
<dbReference type="RefSeq" id="WP_075798935.1">
    <property type="nucleotide sequence ID" value="NZ_CP015583.1"/>
</dbReference>
<dbReference type="Gene3D" id="3.90.180.10">
    <property type="entry name" value="Medium-chain alcohol dehydrogenases, catalytic domain"/>
    <property type="match status" value="1"/>
</dbReference>
<dbReference type="Gene3D" id="3.40.50.720">
    <property type="entry name" value="NAD(P)-binding Rossmann-like Domain"/>
    <property type="match status" value="1"/>
</dbReference>
<organism evidence="4 5">
    <name type="scientific">Roseomonas gilardii</name>
    <dbReference type="NCBI Taxonomy" id="257708"/>
    <lineage>
        <taxon>Bacteria</taxon>
        <taxon>Pseudomonadati</taxon>
        <taxon>Pseudomonadota</taxon>
        <taxon>Alphaproteobacteria</taxon>
        <taxon>Acetobacterales</taxon>
        <taxon>Roseomonadaceae</taxon>
        <taxon>Roseomonas</taxon>
    </lineage>
</organism>